<organism evidence="1 2">
    <name type="scientific">Loa loa</name>
    <name type="common">Eye worm</name>
    <name type="synonym">Filaria loa</name>
    <dbReference type="NCBI Taxonomy" id="7209"/>
    <lineage>
        <taxon>Eukaryota</taxon>
        <taxon>Metazoa</taxon>
        <taxon>Ecdysozoa</taxon>
        <taxon>Nematoda</taxon>
        <taxon>Chromadorea</taxon>
        <taxon>Rhabditida</taxon>
        <taxon>Spirurina</taxon>
        <taxon>Spiruromorpha</taxon>
        <taxon>Filarioidea</taxon>
        <taxon>Onchocercidae</taxon>
        <taxon>Loa</taxon>
    </lineage>
</organism>
<reference evidence="1" key="1">
    <citation type="submission" date="2012-04" db="EMBL/GenBank/DDBJ databases">
        <title>The Genome Sequence of Loa loa.</title>
        <authorList>
            <consortium name="The Broad Institute Genome Sequencing Platform"/>
            <consortium name="Broad Institute Genome Sequencing Center for Infectious Disease"/>
            <person name="Nutman T.B."/>
            <person name="Fink D.L."/>
            <person name="Russ C."/>
            <person name="Young S."/>
            <person name="Zeng Q."/>
            <person name="Gargeya S."/>
            <person name="Alvarado L."/>
            <person name="Berlin A."/>
            <person name="Chapman S.B."/>
            <person name="Chen Z."/>
            <person name="Freedman E."/>
            <person name="Gellesch M."/>
            <person name="Goldberg J."/>
            <person name="Griggs A."/>
            <person name="Gujja S."/>
            <person name="Heilman E.R."/>
            <person name="Heiman D."/>
            <person name="Howarth C."/>
            <person name="Mehta T."/>
            <person name="Neiman D."/>
            <person name="Pearson M."/>
            <person name="Roberts A."/>
            <person name="Saif S."/>
            <person name="Shea T."/>
            <person name="Shenoy N."/>
            <person name="Sisk P."/>
            <person name="Stolte C."/>
            <person name="Sykes S."/>
            <person name="White J."/>
            <person name="Yandava C."/>
            <person name="Haas B."/>
            <person name="Henn M.R."/>
            <person name="Nusbaum C."/>
            <person name="Birren B."/>
        </authorList>
    </citation>
    <scope>NUCLEOTIDE SEQUENCE [LARGE SCALE GENOMIC DNA]</scope>
</reference>
<keyword evidence="1" id="KW-1185">Reference proteome</keyword>
<protein>
    <submittedName>
        <fullName evidence="2">Sporulation protein YlmC with PRC-barrel domain</fullName>
    </submittedName>
</protein>
<reference evidence="2" key="2">
    <citation type="submission" date="2016-11" db="UniProtKB">
        <authorList>
            <consortium name="WormBaseParasite"/>
        </authorList>
    </citation>
    <scope>IDENTIFICATION</scope>
</reference>
<evidence type="ECO:0000313" key="1">
    <source>
        <dbReference type="Proteomes" id="UP000095285"/>
    </source>
</evidence>
<dbReference type="Proteomes" id="UP000095285">
    <property type="component" value="Unassembled WGS sequence"/>
</dbReference>
<sequence length="112" mass="11957">MRELRVVTTNESDEVVGIIGRKADGTLPFKILVEVKSDSSVPGIATAGVLVAAERLRIVTTGRSGMWILEDNRSSLNIAELAEASLVLELTEIGGVHRTVATAIAWNENASQ</sequence>
<dbReference type="AlphaFoldDB" id="A0A1I7VVD6"/>
<evidence type="ECO:0000313" key="2">
    <source>
        <dbReference type="WBParaSite" id="EN70_6714"/>
    </source>
</evidence>
<proteinExistence type="predicted"/>
<accession>A0A1I7VVD6</accession>
<dbReference type="WBParaSite" id="EN70_6714">
    <property type="protein sequence ID" value="EN70_6714"/>
    <property type="gene ID" value="EN70_6714"/>
</dbReference>
<name>A0A1I7VVD6_LOALO</name>